<evidence type="ECO:0000313" key="3">
    <source>
        <dbReference type="Proteomes" id="UP000239576"/>
    </source>
</evidence>
<dbReference type="GO" id="GO:0016787">
    <property type="term" value="F:hydrolase activity"/>
    <property type="evidence" value="ECO:0007669"/>
    <property type="project" value="UniProtKB-KW"/>
</dbReference>
<keyword evidence="3" id="KW-1185">Reference proteome</keyword>
<dbReference type="SUPFAM" id="SSF53474">
    <property type="entry name" value="alpha/beta-Hydrolases"/>
    <property type="match status" value="1"/>
</dbReference>
<protein>
    <submittedName>
        <fullName evidence="2">2-hydroxy-6-oxohepta-2,4-dienoate hydrolase</fullName>
    </submittedName>
</protein>
<dbReference type="PRINTS" id="PR00111">
    <property type="entry name" value="ABHYDROLASE"/>
</dbReference>
<sequence length="294" mass="31856">MIASFLPPESAQLTEATSIALAKDIERTDIPTPLSAAPIATAYVYKGSGGIPIMLLHGFDSSVFEFRRLLPLLAASHETWAVDLLGFGFTDRPVDSPFTPAAIKTHLYDFWKTLIARPMILVGASMGGAAAIDFALTYPDAVQKLVLIDSAGFARGPAIARFLFPPLGELAANFLRSPGVRRKVSLQAYREPTFASPDALICAALHLQSPNWQQAIIAFTKSGGYNFLADKIAAIDQPTLILWGDSDKILGTQDAVKFQQAIAHSKLVWVENCGHVPHLEKPHFTVEQILAFSS</sequence>
<dbReference type="AlphaFoldDB" id="A0A2T1ENZ7"/>
<gene>
    <name evidence="2" type="ORF">C7B82_02985</name>
</gene>
<dbReference type="Gene3D" id="3.40.50.1820">
    <property type="entry name" value="alpha/beta hydrolase"/>
    <property type="match status" value="1"/>
</dbReference>
<dbReference type="Proteomes" id="UP000239576">
    <property type="component" value="Unassembled WGS sequence"/>
</dbReference>
<dbReference type="Pfam" id="PF00561">
    <property type="entry name" value="Abhydrolase_1"/>
    <property type="match status" value="1"/>
</dbReference>
<evidence type="ECO:0000259" key="1">
    <source>
        <dbReference type="Pfam" id="PF00561"/>
    </source>
</evidence>
<organism evidence="2 3">
    <name type="scientific">Stenomitos frigidus ULC18</name>
    <dbReference type="NCBI Taxonomy" id="2107698"/>
    <lineage>
        <taxon>Bacteria</taxon>
        <taxon>Bacillati</taxon>
        <taxon>Cyanobacteriota</taxon>
        <taxon>Cyanophyceae</taxon>
        <taxon>Leptolyngbyales</taxon>
        <taxon>Leptolyngbyaceae</taxon>
        <taxon>Stenomitos</taxon>
    </lineage>
</organism>
<keyword evidence="2" id="KW-0378">Hydrolase</keyword>
<dbReference type="PANTHER" id="PTHR43689:SF8">
    <property type="entry name" value="ALPHA_BETA-HYDROLASES SUPERFAMILY PROTEIN"/>
    <property type="match status" value="1"/>
</dbReference>
<proteinExistence type="predicted"/>
<reference evidence="2 3" key="2">
    <citation type="submission" date="2018-03" db="EMBL/GenBank/DDBJ databases">
        <title>The ancient ancestry and fast evolution of plastids.</title>
        <authorList>
            <person name="Moore K.R."/>
            <person name="Magnabosco C."/>
            <person name="Momper L."/>
            <person name="Gold D.A."/>
            <person name="Bosak T."/>
            <person name="Fournier G.P."/>
        </authorList>
    </citation>
    <scope>NUCLEOTIDE SEQUENCE [LARGE SCALE GENOMIC DNA]</scope>
    <source>
        <strain evidence="2 3">ULC18</strain>
    </source>
</reference>
<reference evidence="3" key="1">
    <citation type="submission" date="2018-02" db="EMBL/GenBank/DDBJ databases">
        <authorList>
            <person name="Moore K."/>
            <person name="Momper L."/>
        </authorList>
    </citation>
    <scope>NUCLEOTIDE SEQUENCE [LARGE SCALE GENOMIC DNA]</scope>
    <source>
        <strain evidence="3">ULC18</strain>
    </source>
</reference>
<dbReference type="InterPro" id="IPR000639">
    <property type="entry name" value="Epox_hydrolase-like"/>
</dbReference>
<dbReference type="PRINTS" id="PR00412">
    <property type="entry name" value="EPOXHYDRLASE"/>
</dbReference>
<dbReference type="PANTHER" id="PTHR43689">
    <property type="entry name" value="HYDROLASE"/>
    <property type="match status" value="1"/>
</dbReference>
<dbReference type="InterPro" id="IPR029058">
    <property type="entry name" value="AB_hydrolase_fold"/>
</dbReference>
<dbReference type="OrthoDB" id="9780765at2"/>
<evidence type="ECO:0000313" key="2">
    <source>
        <dbReference type="EMBL" id="PSB34441.1"/>
    </source>
</evidence>
<dbReference type="RefSeq" id="WP_106254815.1">
    <property type="nucleotide sequence ID" value="NZ_CAWNSW010000073.1"/>
</dbReference>
<dbReference type="EMBL" id="PVWK01000014">
    <property type="protein sequence ID" value="PSB34441.1"/>
    <property type="molecule type" value="Genomic_DNA"/>
</dbReference>
<name>A0A2T1ENZ7_9CYAN</name>
<comment type="caution">
    <text evidence="2">The sequence shown here is derived from an EMBL/GenBank/DDBJ whole genome shotgun (WGS) entry which is preliminary data.</text>
</comment>
<feature type="domain" description="AB hydrolase-1" evidence="1">
    <location>
        <begin position="52"/>
        <end position="282"/>
    </location>
</feature>
<accession>A0A2T1ENZ7</accession>
<dbReference type="InterPro" id="IPR000073">
    <property type="entry name" value="AB_hydrolase_1"/>
</dbReference>